<accession>A0A6A6RS36</accession>
<proteinExistence type="predicted"/>
<evidence type="ECO:0000313" key="2">
    <source>
        <dbReference type="EMBL" id="KAF2637862.1"/>
    </source>
</evidence>
<organism evidence="2 3">
    <name type="scientific">Massarina eburnea CBS 473.64</name>
    <dbReference type="NCBI Taxonomy" id="1395130"/>
    <lineage>
        <taxon>Eukaryota</taxon>
        <taxon>Fungi</taxon>
        <taxon>Dikarya</taxon>
        <taxon>Ascomycota</taxon>
        <taxon>Pezizomycotina</taxon>
        <taxon>Dothideomycetes</taxon>
        <taxon>Pleosporomycetidae</taxon>
        <taxon>Pleosporales</taxon>
        <taxon>Massarineae</taxon>
        <taxon>Massarinaceae</taxon>
        <taxon>Massarina</taxon>
    </lineage>
</organism>
<protein>
    <submittedName>
        <fullName evidence="2">Uncharacterized protein</fullName>
    </submittedName>
</protein>
<feature type="region of interest" description="Disordered" evidence="1">
    <location>
        <begin position="21"/>
        <end position="55"/>
    </location>
</feature>
<evidence type="ECO:0000313" key="3">
    <source>
        <dbReference type="Proteomes" id="UP000799753"/>
    </source>
</evidence>
<reference evidence="2" key="1">
    <citation type="journal article" date="2020" name="Stud. Mycol.">
        <title>101 Dothideomycetes genomes: a test case for predicting lifestyles and emergence of pathogens.</title>
        <authorList>
            <person name="Haridas S."/>
            <person name="Albert R."/>
            <person name="Binder M."/>
            <person name="Bloem J."/>
            <person name="Labutti K."/>
            <person name="Salamov A."/>
            <person name="Andreopoulos B."/>
            <person name="Baker S."/>
            <person name="Barry K."/>
            <person name="Bills G."/>
            <person name="Bluhm B."/>
            <person name="Cannon C."/>
            <person name="Castanera R."/>
            <person name="Culley D."/>
            <person name="Daum C."/>
            <person name="Ezra D."/>
            <person name="Gonzalez J."/>
            <person name="Henrissat B."/>
            <person name="Kuo A."/>
            <person name="Liang C."/>
            <person name="Lipzen A."/>
            <person name="Lutzoni F."/>
            <person name="Magnuson J."/>
            <person name="Mondo S."/>
            <person name="Nolan M."/>
            <person name="Ohm R."/>
            <person name="Pangilinan J."/>
            <person name="Park H.-J."/>
            <person name="Ramirez L."/>
            <person name="Alfaro M."/>
            <person name="Sun H."/>
            <person name="Tritt A."/>
            <person name="Yoshinaga Y."/>
            <person name="Zwiers L.-H."/>
            <person name="Turgeon B."/>
            <person name="Goodwin S."/>
            <person name="Spatafora J."/>
            <person name="Crous P."/>
            <person name="Grigoriev I."/>
        </authorList>
    </citation>
    <scope>NUCLEOTIDE SEQUENCE</scope>
    <source>
        <strain evidence="2">CBS 473.64</strain>
    </source>
</reference>
<keyword evidence="3" id="KW-1185">Reference proteome</keyword>
<dbReference type="AlphaFoldDB" id="A0A6A6RS36"/>
<sequence>MPAARSDRMLHMGVGKVLFLSARDSNGRGEERRPKKNYFSPISKLNPKNAPQNPCDFSYKRRGKGKNYTLEESVAAHAHGKRCGERGGREEVMWGVMCVRQHETGMP</sequence>
<gene>
    <name evidence="2" type="ORF">P280DRAFT_98308</name>
</gene>
<name>A0A6A6RS36_9PLEO</name>
<dbReference type="Proteomes" id="UP000799753">
    <property type="component" value="Unassembled WGS sequence"/>
</dbReference>
<evidence type="ECO:0000256" key="1">
    <source>
        <dbReference type="SAM" id="MobiDB-lite"/>
    </source>
</evidence>
<dbReference type="EMBL" id="MU006792">
    <property type="protein sequence ID" value="KAF2637862.1"/>
    <property type="molecule type" value="Genomic_DNA"/>
</dbReference>